<dbReference type="Pfam" id="PF00176">
    <property type="entry name" value="SNF2-rel_dom"/>
    <property type="match status" value="1"/>
</dbReference>
<evidence type="ECO:0000256" key="1">
    <source>
        <dbReference type="ARBA" id="ARBA00022801"/>
    </source>
</evidence>
<dbReference type="InterPro" id="IPR049730">
    <property type="entry name" value="SNF2/RAD54-like_C"/>
</dbReference>
<dbReference type="InterPro" id="IPR027417">
    <property type="entry name" value="P-loop_NTPase"/>
</dbReference>
<feature type="domain" description="Helicase ATP-binding" evidence="2">
    <location>
        <begin position="594"/>
        <end position="755"/>
    </location>
</feature>
<dbReference type="EMBL" id="JAGSND010000014">
    <property type="protein sequence ID" value="MBR0599550.1"/>
    <property type="molecule type" value="Genomic_DNA"/>
</dbReference>
<dbReference type="SMART" id="SM00490">
    <property type="entry name" value="HELICc"/>
    <property type="match status" value="1"/>
</dbReference>
<dbReference type="PANTHER" id="PTHR10799">
    <property type="entry name" value="SNF2/RAD54 HELICASE FAMILY"/>
    <property type="match status" value="1"/>
</dbReference>
<dbReference type="PROSITE" id="PS51192">
    <property type="entry name" value="HELICASE_ATP_BIND_1"/>
    <property type="match status" value="1"/>
</dbReference>
<organism evidence="4 5">
    <name type="scientific">Sinanaerobacter chloroacetimidivorans</name>
    <dbReference type="NCBI Taxonomy" id="2818044"/>
    <lineage>
        <taxon>Bacteria</taxon>
        <taxon>Bacillati</taxon>
        <taxon>Bacillota</taxon>
        <taxon>Clostridia</taxon>
        <taxon>Peptostreptococcales</taxon>
        <taxon>Anaerovoracaceae</taxon>
        <taxon>Sinanaerobacter</taxon>
    </lineage>
</organism>
<keyword evidence="1" id="KW-0378">Hydrolase</keyword>
<dbReference type="InterPro" id="IPR038718">
    <property type="entry name" value="SNF2-like_sf"/>
</dbReference>
<evidence type="ECO:0000259" key="3">
    <source>
        <dbReference type="PROSITE" id="PS51194"/>
    </source>
</evidence>
<dbReference type="Gene3D" id="3.40.50.300">
    <property type="entry name" value="P-loop containing nucleotide triphosphate hydrolases"/>
    <property type="match status" value="1"/>
</dbReference>
<evidence type="ECO:0000313" key="4">
    <source>
        <dbReference type="EMBL" id="MBR0599550.1"/>
    </source>
</evidence>
<reference evidence="4" key="1">
    <citation type="submission" date="2021-04" db="EMBL/GenBank/DDBJ databases">
        <title>Sinoanaerobacter chloroacetimidivorans sp. nov., an obligate anaerobic bacterium isolated from anaerobic sludge.</title>
        <authorList>
            <person name="Bao Y."/>
        </authorList>
    </citation>
    <scope>NUCLEOTIDE SEQUENCE</scope>
    <source>
        <strain evidence="4">BAD-6</strain>
    </source>
</reference>
<dbReference type="CDD" id="cd18793">
    <property type="entry name" value="SF2_C_SNF"/>
    <property type="match status" value="1"/>
</dbReference>
<accession>A0A8J7W5G9</accession>
<dbReference type="Pfam" id="PF00271">
    <property type="entry name" value="Helicase_C"/>
    <property type="match status" value="1"/>
</dbReference>
<reference evidence="4" key="2">
    <citation type="submission" date="2021-04" db="EMBL/GenBank/DDBJ databases">
        <authorList>
            <person name="Liu J."/>
        </authorList>
    </citation>
    <scope>NUCLEOTIDE SEQUENCE</scope>
    <source>
        <strain evidence="4">BAD-6</strain>
    </source>
</reference>
<dbReference type="FunFam" id="3.40.50.300:FF:000533">
    <property type="entry name" value="Helicase, Snf2 family"/>
    <property type="match status" value="1"/>
</dbReference>
<dbReference type="Pfam" id="PF08455">
    <property type="entry name" value="SNF2_assoc"/>
    <property type="match status" value="1"/>
</dbReference>
<comment type="caution">
    <text evidence="4">The sequence shown here is derived from an EMBL/GenBank/DDBJ whole genome shotgun (WGS) entry which is preliminary data.</text>
</comment>
<dbReference type="Gene3D" id="3.40.50.10810">
    <property type="entry name" value="Tandem AAA-ATPase domain"/>
    <property type="match status" value="1"/>
</dbReference>
<proteinExistence type="predicted"/>
<sequence length="1044" mass="119758">MHIKSKLLLNHTQDFNDYQGMETKEDIEMKIKVLKELNEFHERYKPVKNQNSSPAVYTDPRIKSLINRYVMDEVVKATSDENVKVIPKLELEDGEAFLSITVGSGRQYVVRNLETFCNHMKTRSRTSYGKELDLLHHINSFEKESQPLVNFVLQKLEDKTQYPTEGINSATRYGYHYGIRSYGLAGDKKYMKLLPYGLDEFFQLYLNNKVNISVNGSTEAALFQDRTPEFYLEIKKLEKQKGYALLLPDCHYMLGKNHIYLYCSDHSQYGREQGISNTLCRCSRDFSRKLEDIIKAKLESRYLLTISNEDMASFCINVLSELKEYAEIRGDVEELKEFAPDELQTAFYLDAPQHDMVTAVVKYQYGELEININSLDSYVSKGITRDEKKEKKIAAIVQKFFKNQDPAHRFLYLTGDEEIYQFISEGLGEFLKLGQVFASERFKGMGIKRPPQITVGVQLESDLLNIELDTGGLPLSEAMAALSQYKQKRKYYRMKDGSFIKLEDAGFSELSEMVEGLGLSQKELNEGRIAVPKYRAMYLNQLLKASDNITFERNGHFKNLIRNMKAIDESDFTVPPSLDRIMREYQKDGFRWLAAMDSFGFGGILADDMGLGKTLQIISLLLSKKEEDEDSKALVVCPSSLILNWQNEIQKFSPQLQALAVIGTLEERKALIKEIDDADIVITSYDLLKRDVERYQQILFRYHIIDEAQYIKNHGTQNAKAVKAIRSQQRFALTGTPIENRLSELWSIFDFLMPAYLFSYKKFKDSYETEIVRNQDQAKIAMLSKQVAPFMLRRLKTSVLKELPEKIETVVFSQMEGEQKKLYLANLARIKGEINQNIQEKGFENSKIMILALLTRLRQLCCHPSLCYEDYKEGSAKLEACLELVAEATSAGHKVLLFSQFTSMLELLRSRLGEEGISHYLLTGATSKEMRMELVERFNQDETKVFLISLKAGGTGLNLTGADVVIHYDPWWNIAAQNQATDRTHRIGQKNSVQVYKLIEKGTVEEKILKLQESKKDLSDAIIKDDMAGLGSLSKEALMELLQP</sequence>
<keyword evidence="5" id="KW-1185">Reference proteome</keyword>
<dbReference type="InterPro" id="IPR014001">
    <property type="entry name" value="Helicase_ATP-bd"/>
</dbReference>
<evidence type="ECO:0000259" key="2">
    <source>
        <dbReference type="PROSITE" id="PS51192"/>
    </source>
</evidence>
<dbReference type="PROSITE" id="PS51194">
    <property type="entry name" value="HELICASE_CTER"/>
    <property type="match status" value="1"/>
</dbReference>
<dbReference type="Proteomes" id="UP000675664">
    <property type="component" value="Unassembled WGS sequence"/>
</dbReference>
<dbReference type="GO" id="GO:0005524">
    <property type="term" value="F:ATP binding"/>
    <property type="evidence" value="ECO:0007669"/>
    <property type="project" value="InterPro"/>
</dbReference>
<dbReference type="RefSeq" id="WP_227019684.1">
    <property type="nucleotide sequence ID" value="NZ_JAGSND010000014.1"/>
</dbReference>
<gene>
    <name evidence="4" type="ORF">KCX82_16820</name>
</gene>
<dbReference type="SMART" id="SM00487">
    <property type="entry name" value="DEXDc"/>
    <property type="match status" value="1"/>
</dbReference>
<dbReference type="InterPro" id="IPR000330">
    <property type="entry name" value="SNF2_N"/>
</dbReference>
<dbReference type="GO" id="GO:0016787">
    <property type="term" value="F:hydrolase activity"/>
    <property type="evidence" value="ECO:0007669"/>
    <property type="project" value="UniProtKB-KW"/>
</dbReference>
<dbReference type="SUPFAM" id="SSF52540">
    <property type="entry name" value="P-loop containing nucleoside triphosphate hydrolases"/>
    <property type="match status" value="2"/>
</dbReference>
<dbReference type="InterPro" id="IPR001650">
    <property type="entry name" value="Helicase_C-like"/>
</dbReference>
<protein>
    <submittedName>
        <fullName evidence="4">SNF2 helicase associated domain-containing protein</fullName>
    </submittedName>
</protein>
<feature type="domain" description="Helicase C-terminal" evidence="3">
    <location>
        <begin position="877"/>
        <end position="1027"/>
    </location>
</feature>
<dbReference type="InterPro" id="IPR013663">
    <property type="entry name" value="Helicase_SWF/SNF/SWI_bac"/>
</dbReference>
<dbReference type="CDD" id="cd18012">
    <property type="entry name" value="DEXQc_arch_SWI2_SNF2"/>
    <property type="match status" value="1"/>
</dbReference>
<name>A0A8J7W5G9_9FIRM</name>
<evidence type="ECO:0000313" key="5">
    <source>
        <dbReference type="Proteomes" id="UP000675664"/>
    </source>
</evidence>
<dbReference type="AlphaFoldDB" id="A0A8J7W5G9"/>
<dbReference type="FunFam" id="3.40.50.10810:FF:000054">
    <property type="entry name" value="Helicase, Snf2 family"/>
    <property type="match status" value="1"/>
</dbReference>